<comment type="caution">
    <text evidence="2">The sequence shown here is derived from an EMBL/GenBank/DDBJ whole genome shotgun (WGS) entry which is preliminary data.</text>
</comment>
<sequence>MDRRPGPTNRTGLVLLGLVLAVAGAAALARGLGLFGDGRASAPVLGAGTHRFADGHGWFWPAVVAAAVVLALLGLGWLSAQRRAPKLPGLTLEPDASAGATHLSAKAVTSALESEIEEYPGVQSARARLLGSSRRPKVRLNVAYSRRADLADLRHRIDEEALRRLCGALERDSVPTVVRLRLVAADR</sequence>
<evidence type="ECO:0000313" key="2">
    <source>
        <dbReference type="EMBL" id="MFD0688342.1"/>
    </source>
</evidence>
<organism evidence="2 3">
    <name type="scientific">Actinomadura fibrosa</name>
    <dbReference type="NCBI Taxonomy" id="111802"/>
    <lineage>
        <taxon>Bacteria</taxon>
        <taxon>Bacillati</taxon>
        <taxon>Actinomycetota</taxon>
        <taxon>Actinomycetes</taxon>
        <taxon>Streptosporangiales</taxon>
        <taxon>Thermomonosporaceae</taxon>
        <taxon>Actinomadura</taxon>
    </lineage>
</organism>
<dbReference type="RefSeq" id="WP_131760551.1">
    <property type="nucleotide sequence ID" value="NZ_CAACUY010000120.1"/>
</dbReference>
<reference evidence="3" key="1">
    <citation type="journal article" date="2019" name="Int. J. Syst. Evol. Microbiol.">
        <title>The Global Catalogue of Microorganisms (GCM) 10K type strain sequencing project: providing services to taxonomists for standard genome sequencing and annotation.</title>
        <authorList>
            <consortium name="The Broad Institute Genomics Platform"/>
            <consortium name="The Broad Institute Genome Sequencing Center for Infectious Disease"/>
            <person name="Wu L."/>
            <person name="Ma J."/>
        </authorList>
    </citation>
    <scope>NUCLEOTIDE SEQUENCE [LARGE SCALE GENOMIC DNA]</scope>
    <source>
        <strain evidence="3">JCM 9371</strain>
    </source>
</reference>
<keyword evidence="3" id="KW-1185">Reference proteome</keyword>
<feature type="transmembrane region" description="Helical" evidence="1">
    <location>
        <begin position="58"/>
        <end position="78"/>
    </location>
</feature>
<keyword evidence="1" id="KW-0812">Transmembrane</keyword>
<gene>
    <name evidence="2" type="ORF">ACFQZM_27865</name>
</gene>
<name>A0ABW2XTP8_9ACTN</name>
<dbReference type="EMBL" id="JBHTGP010000013">
    <property type="protein sequence ID" value="MFD0688342.1"/>
    <property type="molecule type" value="Genomic_DNA"/>
</dbReference>
<dbReference type="Proteomes" id="UP001597063">
    <property type="component" value="Unassembled WGS sequence"/>
</dbReference>
<evidence type="ECO:0000256" key="1">
    <source>
        <dbReference type="SAM" id="Phobius"/>
    </source>
</evidence>
<accession>A0ABW2XTP8</accession>
<protein>
    <submittedName>
        <fullName evidence="2">Alkaline shock response membrane anchor protein AmaP</fullName>
    </submittedName>
</protein>
<evidence type="ECO:0000313" key="3">
    <source>
        <dbReference type="Proteomes" id="UP001597063"/>
    </source>
</evidence>
<keyword evidence="1" id="KW-0472">Membrane</keyword>
<proteinExistence type="predicted"/>
<keyword evidence="1" id="KW-1133">Transmembrane helix</keyword>